<evidence type="ECO:0000313" key="2">
    <source>
        <dbReference type="EMBL" id="KAL3523396.1"/>
    </source>
</evidence>
<comment type="caution">
    <text evidence="2">The sequence shown here is derived from an EMBL/GenBank/DDBJ whole genome shotgun (WGS) entry which is preliminary data.</text>
</comment>
<dbReference type="PANTHER" id="PTHR33699">
    <property type="entry name" value="EXPRESSED PROTEIN"/>
    <property type="match status" value="1"/>
</dbReference>
<gene>
    <name evidence="2" type="ORF">ACH5RR_016230</name>
</gene>
<dbReference type="EMBL" id="JBJUIK010000007">
    <property type="protein sequence ID" value="KAL3523396.1"/>
    <property type="molecule type" value="Genomic_DNA"/>
</dbReference>
<accession>A0ABD2ZVA5</accession>
<proteinExistence type="predicted"/>
<feature type="compositionally biased region" description="Low complexity" evidence="1">
    <location>
        <begin position="151"/>
        <end position="160"/>
    </location>
</feature>
<dbReference type="Proteomes" id="UP001630127">
    <property type="component" value="Unassembled WGS sequence"/>
</dbReference>
<feature type="compositionally biased region" description="Low complexity" evidence="1">
    <location>
        <begin position="173"/>
        <end position="182"/>
    </location>
</feature>
<sequence>MNFEVQGKRSGQIPAFGDWDNANELPITQYFESARQAGLIRGNGNGNGNGNGGGFPVDLYAVDFHKPSLRVVAVPPCRKIHSTGVGNGQKNLRKCGCHHPPPAPPHVKDQQKRLIKQQQQQKIPVQVKVYDVVDVKKQPRPRTRSQQLYCNNTTTSTNNNQKHFRKHSGAERPNNTTAPPANVNKPVDEDLYKIPPELLLHNSKKKKMLGFFSKCLAPPCNA</sequence>
<protein>
    <recommendedName>
        <fullName evidence="4">RIN4 pathogenic type III effector avirulence factor Avr cleavage site domain-containing protein</fullName>
    </recommendedName>
</protein>
<keyword evidence="3" id="KW-1185">Reference proteome</keyword>
<evidence type="ECO:0008006" key="4">
    <source>
        <dbReference type="Google" id="ProtNLM"/>
    </source>
</evidence>
<evidence type="ECO:0000313" key="3">
    <source>
        <dbReference type="Proteomes" id="UP001630127"/>
    </source>
</evidence>
<evidence type="ECO:0000256" key="1">
    <source>
        <dbReference type="SAM" id="MobiDB-lite"/>
    </source>
</evidence>
<reference evidence="2 3" key="1">
    <citation type="submission" date="2024-11" db="EMBL/GenBank/DDBJ databases">
        <title>A near-complete genome assembly of Cinchona calisaya.</title>
        <authorList>
            <person name="Lian D.C."/>
            <person name="Zhao X.W."/>
            <person name="Wei L."/>
        </authorList>
    </citation>
    <scope>NUCLEOTIDE SEQUENCE [LARGE SCALE GENOMIC DNA]</scope>
    <source>
        <tissue evidence="2">Nenye</tissue>
    </source>
</reference>
<feature type="region of interest" description="Disordered" evidence="1">
    <location>
        <begin position="150"/>
        <end position="188"/>
    </location>
</feature>
<dbReference type="PANTHER" id="PTHR33699:SF3">
    <property type="entry name" value="OS06G0347300 PROTEIN"/>
    <property type="match status" value="1"/>
</dbReference>
<organism evidence="2 3">
    <name type="scientific">Cinchona calisaya</name>
    <dbReference type="NCBI Taxonomy" id="153742"/>
    <lineage>
        <taxon>Eukaryota</taxon>
        <taxon>Viridiplantae</taxon>
        <taxon>Streptophyta</taxon>
        <taxon>Embryophyta</taxon>
        <taxon>Tracheophyta</taxon>
        <taxon>Spermatophyta</taxon>
        <taxon>Magnoliopsida</taxon>
        <taxon>eudicotyledons</taxon>
        <taxon>Gunneridae</taxon>
        <taxon>Pentapetalae</taxon>
        <taxon>asterids</taxon>
        <taxon>lamiids</taxon>
        <taxon>Gentianales</taxon>
        <taxon>Rubiaceae</taxon>
        <taxon>Cinchonoideae</taxon>
        <taxon>Cinchoneae</taxon>
        <taxon>Cinchona</taxon>
    </lineage>
</organism>
<name>A0ABD2ZVA5_9GENT</name>
<dbReference type="AlphaFoldDB" id="A0ABD2ZVA5"/>